<feature type="transmembrane region" description="Helical" evidence="5">
    <location>
        <begin position="107"/>
        <end position="131"/>
    </location>
</feature>
<evidence type="ECO:0000256" key="2">
    <source>
        <dbReference type="ARBA" id="ARBA00022692"/>
    </source>
</evidence>
<evidence type="ECO:0000256" key="4">
    <source>
        <dbReference type="ARBA" id="ARBA00023136"/>
    </source>
</evidence>
<feature type="transmembrane region" description="Helical" evidence="5">
    <location>
        <begin position="267"/>
        <end position="288"/>
    </location>
</feature>
<evidence type="ECO:0000256" key="5">
    <source>
        <dbReference type="SAM" id="Phobius"/>
    </source>
</evidence>
<gene>
    <name evidence="7" type="ORF">OTI717_LOCUS34495</name>
</gene>
<reference evidence="7" key="1">
    <citation type="submission" date="2021-02" db="EMBL/GenBank/DDBJ databases">
        <authorList>
            <person name="Nowell W R."/>
        </authorList>
    </citation>
    <scope>NUCLEOTIDE SEQUENCE</scope>
</reference>
<proteinExistence type="predicted"/>
<comment type="caution">
    <text evidence="7">The sequence shown here is derived from an EMBL/GenBank/DDBJ whole genome shotgun (WGS) entry which is preliminary data.</text>
</comment>
<comment type="subcellular location">
    <subcellularLocation>
        <location evidence="1">Membrane</location>
    </subcellularLocation>
</comment>
<feature type="transmembrane region" description="Helical" evidence="5">
    <location>
        <begin position="143"/>
        <end position="162"/>
    </location>
</feature>
<feature type="transmembrane region" description="Helical" evidence="5">
    <location>
        <begin position="59"/>
        <end position="83"/>
    </location>
</feature>
<dbReference type="InterPro" id="IPR017452">
    <property type="entry name" value="GPCR_Rhodpsn_7TM"/>
</dbReference>
<dbReference type="AlphaFoldDB" id="A0A819VLV4"/>
<evidence type="ECO:0000256" key="1">
    <source>
        <dbReference type="ARBA" id="ARBA00004370"/>
    </source>
</evidence>
<dbReference type="PROSITE" id="PS50262">
    <property type="entry name" value="G_PROTEIN_RECEP_F1_2"/>
    <property type="match status" value="1"/>
</dbReference>
<accession>A0A819VLV4</accession>
<evidence type="ECO:0000256" key="3">
    <source>
        <dbReference type="ARBA" id="ARBA00022989"/>
    </source>
</evidence>
<keyword evidence="4 5" id="KW-0472">Membrane</keyword>
<keyword evidence="2 5" id="KW-0812">Transmembrane</keyword>
<dbReference type="Proteomes" id="UP000663823">
    <property type="component" value="Unassembled WGS sequence"/>
</dbReference>
<keyword evidence="3 5" id="KW-1133">Transmembrane helix</keyword>
<dbReference type="EMBL" id="CAJOAX010012349">
    <property type="protein sequence ID" value="CAF4110632.1"/>
    <property type="molecule type" value="Genomic_DNA"/>
</dbReference>
<evidence type="ECO:0000259" key="6">
    <source>
        <dbReference type="PROSITE" id="PS50262"/>
    </source>
</evidence>
<dbReference type="Gene3D" id="1.20.1070.10">
    <property type="entry name" value="Rhodopsin 7-helix transmembrane proteins"/>
    <property type="match status" value="1"/>
</dbReference>
<feature type="transmembrane region" description="Helical" evidence="5">
    <location>
        <begin position="192"/>
        <end position="215"/>
    </location>
</feature>
<evidence type="ECO:0000313" key="8">
    <source>
        <dbReference type="Proteomes" id="UP000663823"/>
    </source>
</evidence>
<organism evidence="7 8">
    <name type="scientific">Rotaria sordida</name>
    <dbReference type="NCBI Taxonomy" id="392033"/>
    <lineage>
        <taxon>Eukaryota</taxon>
        <taxon>Metazoa</taxon>
        <taxon>Spiralia</taxon>
        <taxon>Gnathifera</taxon>
        <taxon>Rotifera</taxon>
        <taxon>Eurotatoria</taxon>
        <taxon>Bdelloidea</taxon>
        <taxon>Philodinida</taxon>
        <taxon>Philodinidae</taxon>
        <taxon>Rotaria</taxon>
    </lineage>
</organism>
<dbReference type="GO" id="GO:0016020">
    <property type="term" value="C:membrane"/>
    <property type="evidence" value="ECO:0007669"/>
    <property type="project" value="UniProtKB-SubCell"/>
</dbReference>
<feature type="transmembrane region" description="Helical" evidence="5">
    <location>
        <begin position="25"/>
        <end position="47"/>
    </location>
</feature>
<protein>
    <recommendedName>
        <fullName evidence="6">G-protein coupled receptors family 1 profile domain-containing protein</fullName>
    </recommendedName>
</protein>
<evidence type="ECO:0000313" key="7">
    <source>
        <dbReference type="EMBL" id="CAF4110632.1"/>
    </source>
</evidence>
<feature type="transmembrane region" description="Helical" evidence="5">
    <location>
        <begin position="236"/>
        <end position="261"/>
    </location>
</feature>
<name>A0A819VLV4_9BILA</name>
<feature type="domain" description="G-protein coupled receptors family 1 profile" evidence="6">
    <location>
        <begin position="38"/>
        <end position="290"/>
    </location>
</feature>
<sequence>MNFENDSLIGLTSFVDSEYSRLIKLLIFVPIDVISIPLSILIIHYLYRKNYEHRILSDDILIVLISISLIDIIFQQLGVLIYFKSSYVWPSSSIYCLIWNYFSYLDYYLNLYLTAWASIQRHIMIFYYNLFNTAVRRFFFHKFSLILIILYGIVVYICLIILNSCENSFILSKPWCGRVCFIFNRIEYLYDWLINCVLPICLIIVLNIILLIRVIRQKNRIKQNRFIWRKCRKLTIQMISISSIYIICFLLSGIITILRILLSDPYFGFNVIQFINLLLFYLTFLNVFSICSGFGAVVDECGVADATPTAAIDALILSLLKSSTIDKLNK</sequence>
<dbReference type="SUPFAM" id="SSF81321">
    <property type="entry name" value="Family A G protein-coupled receptor-like"/>
    <property type="match status" value="1"/>
</dbReference>